<organism evidence="3">
    <name type="scientific">Penaeus vannamei</name>
    <name type="common">Whiteleg shrimp</name>
    <name type="synonym">Litopenaeus vannamei</name>
    <dbReference type="NCBI Taxonomy" id="6689"/>
    <lineage>
        <taxon>Eukaryota</taxon>
        <taxon>Metazoa</taxon>
        <taxon>Ecdysozoa</taxon>
        <taxon>Arthropoda</taxon>
        <taxon>Crustacea</taxon>
        <taxon>Multicrustacea</taxon>
        <taxon>Malacostraca</taxon>
        <taxon>Eumalacostraca</taxon>
        <taxon>Eucarida</taxon>
        <taxon>Decapoda</taxon>
        <taxon>Dendrobranchiata</taxon>
        <taxon>Penaeoidea</taxon>
        <taxon>Penaeidae</taxon>
        <taxon>Penaeus</taxon>
    </lineage>
</organism>
<sequence>MKGVSVIVLCCVLAASSADERRGSNRFFTGGFNNGFGGGGFGGGGFGGSGFGGGFGSSGFGGVGGFQGGGIGGFPGGVGGFPGAGISQGSSGCRYWCRNPENQVYCCETDLEPEGPVGTKPLDCPLVRPTCPVSVRGLRPITCSNDYKCGGVDKCCFDRCLQEHVCKPPSFFG</sequence>
<name>A0A7L9R3K8_PENVA</name>
<dbReference type="AlphaFoldDB" id="A0A7L9R3K8"/>
<accession>A0A7L9R3K8</accession>
<dbReference type="InterPro" id="IPR008197">
    <property type="entry name" value="WAP_dom"/>
</dbReference>
<dbReference type="GO" id="GO:0005576">
    <property type="term" value="C:extracellular region"/>
    <property type="evidence" value="ECO:0007669"/>
    <property type="project" value="InterPro"/>
</dbReference>
<evidence type="ECO:0000313" key="3">
    <source>
        <dbReference type="EMBL" id="QOL09955.1"/>
    </source>
</evidence>
<protein>
    <submittedName>
        <fullName evidence="3">Type IIa crustin cruIIa-1</fullName>
    </submittedName>
</protein>
<keyword evidence="1" id="KW-0732">Signal</keyword>
<evidence type="ECO:0000259" key="2">
    <source>
        <dbReference type="PROSITE" id="PS51390"/>
    </source>
</evidence>
<dbReference type="EMBL" id="MT375570">
    <property type="protein sequence ID" value="QOL09955.1"/>
    <property type="molecule type" value="mRNA"/>
</dbReference>
<dbReference type="GO" id="GO:0030414">
    <property type="term" value="F:peptidase inhibitor activity"/>
    <property type="evidence" value="ECO:0007669"/>
    <property type="project" value="InterPro"/>
</dbReference>
<feature type="domain" description="WAP" evidence="2">
    <location>
        <begin position="117"/>
        <end position="170"/>
    </location>
</feature>
<gene>
    <name evidence="3" type="primary">CruIIa-1</name>
</gene>
<dbReference type="OrthoDB" id="6358166at2759"/>
<proteinExistence type="evidence at transcript level"/>
<feature type="chain" id="PRO_5029661678" evidence="1">
    <location>
        <begin position="19"/>
        <end position="173"/>
    </location>
</feature>
<dbReference type="PROSITE" id="PS51390">
    <property type="entry name" value="WAP"/>
    <property type="match status" value="1"/>
</dbReference>
<evidence type="ECO:0000256" key="1">
    <source>
        <dbReference type="SAM" id="SignalP"/>
    </source>
</evidence>
<reference evidence="3" key="1">
    <citation type="journal article" date="2020" name="Mar. Drugs">
        <title>Molecular and Functional Diversity of Crustin-Like Genes in the Shrimp Litopenaeus vannamei.</title>
        <authorList>
            <person name="Li S."/>
            <person name="Lv X."/>
            <person name="Yu Y."/>
            <person name="Zhang X."/>
            <person name="Li F."/>
        </authorList>
    </citation>
    <scope>NUCLEOTIDE SEQUENCE</scope>
    <source>
        <tissue evidence="3">Epidermis</tissue>
    </source>
</reference>
<dbReference type="SUPFAM" id="SSF57256">
    <property type="entry name" value="Elafin-like"/>
    <property type="match status" value="1"/>
</dbReference>
<feature type="signal peptide" evidence="1">
    <location>
        <begin position="1"/>
        <end position="18"/>
    </location>
</feature>
<dbReference type="InterPro" id="IPR036645">
    <property type="entry name" value="Elafin-like_sf"/>
</dbReference>
<dbReference type="Pfam" id="PF00095">
    <property type="entry name" value="WAP"/>
    <property type="match status" value="1"/>
</dbReference>
<dbReference type="Gene3D" id="4.10.75.10">
    <property type="entry name" value="Elafin-like"/>
    <property type="match status" value="1"/>
</dbReference>